<evidence type="ECO:0000313" key="7">
    <source>
        <dbReference type="EMBL" id="TQL60615.1"/>
    </source>
</evidence>
<evidence type="ECO:0000256" key="3">
    <source>
        <dbReference type="ARBA" id="ARBA00022989"/>
    </source>
</evidence>
<proteinExistence type="predicted"/>
<gene>
    <name evidence="7" type="ORF">FB474_2011</name>
</gene>
<feature type="transmembrane region" description="Helical" evidence="5">
    <location>
        <begin position="37"/>
        <end position="59"/>
    </location>
</feature>
<dbReference type="InterPro" id="IPR011701">
    <property type="entry name" value="MFS"/>
</dbReference>
<evidence type="ECO:0000259" key="6">
    <source>
        <dbReference type="PROSITE" id="PS50850"/>
    </source>
</evidence>
<dbReference type="InterPro" id="IPR036259">
    <property type="entry name" value="MFS_trans_sf"/>
</dbReference>
<dbReference type="SUPFAM" id="SSF103473">
    <property type="entry name" value="MFS general substrate transporter"/>
    <property type="match status" value="1"/>
</dbReference>
<dbReference type="PROSITE" id="PS50850">
    <property type="entry name" value="MFS"/>
    <property type="match status" value="1"/>
</dbReference>
<feature type="transmembrane region" description="Helical" evidence="5">
    <location>
        <begin position="355"/>
        <end position="376"/>
    </location>
</feature>
<evidence type="ECO:0000313" key="8">
    <source>
        <dbReference type="Proteomes" id="UP000319514"/>
    </source>
</evidence>
<feature type="transmembrane region" description="Helical" evidence="5">
    <location>
        <begin position="275"/>
        <end position="301"/>
    </location>
</feature>
<dbReference type="Pfam" id="PF07690">
    <property type="entry name" value="MFS_1"/>
    <property type="match status" value="1"/>
</dbReference>
<dbReference type="EMBL" id="VFOQ01000001">
    <property type="protein sequence ID" value="TQL60615.1"/>
    <property type="molecule type" value="Genomic_DNA"/>
</dbReference>
<comment type="caution">
    <text evidence="7">The sequence shown here is derived from an EMBL/GenBank/DDBJ whole genome shotgun (WGS) entry which is preliminary data.</text>
</comment>
<evidence type="ECO:0000256" key="1">
    <source>
        <dbReference type="ARBA" id="ARBA00004651"/>
    </source>
</evidence>
<evidence type="ECO:0000256" key="2">
    <source>
        <dbReference type="ARBA" id="ARBA00022692"/>
    </source>
</evidence>
<dbReference type="InterPro" id="IPR020846">
    <property type="entry name" value="MFS_dom"/>
</dbReference>
<dbReference type="InterPro" id="IPR052952">
    <property type="entry name" value="MFS-Transporter"/>
</dbReference>
<keyword evidence="3 5" id="KW-1133">Transmembrane helix</keyword>
<feature type="transmembrane region" description="Helical" evidence="5">
    <location>
        <begin position="197"/>
        <end position="216"/>
    </location>
</feature>
<dbReference type="PANTHER" id="PTHR23527">
    <property type="entry name" value="BLL3282 PROTEIN"/>
    <property type="match status" value="1"/>
</dbReference>
<feature type="transmembrane region" description="Helical" evidence="5">
    <location>
        <begin position="89"/>
        <end position="109"/>
    </location>
</feature>
<feature type="domain" description="Major facilitator superfamily (MFS) profile" evidence="6">
    <location>
        <begin position="1"/>
        <end position="380"/>
    </location>
</feature>
<evidence type="ECO:0000256" key="5">
    <source>
        <dbReference type="SAM" id="Phobius"/>
    </source>
</evidence>
<keyword evidence="8" id="KW-1185">Reference proteome</keyword>
<dbReference type="Proteomes" id="UP000319514">
    <property type="component" value="Unassembled WGS sequence"/>
</dbReference>
<sequence length="380" mass="38289">MLALGTAAQTAASTLLFGLPFLLPALREEDQLTLAQAGALVAAPSLGLVLTLILWGAFADRYGERLALWSGLGLTGVLALAAAPVDAPWARGLLLVLVGAAGASVNAASGRLVMGWFGADQRGLAMGIRQMGQPLGVAVAALLLPPLERAGGITLALAVPAVLCLAVAALLLVLAADPPRAEAAARDGARPRSPYRQSWALARVHLASALLVVPQFATATFSAEYLVAQQHWDAAAAGRVLAVVALAGALGRLAVGRWSDLVGSRLRPMRQVALLSALTMALVAVAIENGSPLVLAALAAASVVSVTDNGLGFTATAELAGTAWSGRALGTQNTAQNVAAFLTGPLVGALAGARGYGPAFAACVALPLLGACVVPVRAER</sequence>
<name>A0A542ZJT4_9MICO</name>
<feature type="transmembrane region" description="Helical" evidence="5">
    <location>
        <begin position="66"/>
        <end position="83"/>
    </location>
</feature>
<dbReference type="GO" id="GO:0022857">
    <property type="term" value="F:transmembrane transporter activity"/>
    <property type="evidence" value="ECO:0007669"/>
    <property type="project" value="InterPro"/>
</dbReference>
<feature type="transmembrane region" description="Helical" evidence="5">
    <location>
        <begin position="236"/>
        <end position="255"/>
    </location>
</feature>
<feature type="transmembrane region" description="Helical" evidence="5">
    <location>
        <begin position="153"/>
        <end position="176"/>
    </location>
</feature>
<reference evidence="7 8" key="1">
    <citation type="submission" date="2019-06" db="EMBL/GenBank/DDBJ databases">
        <title>Sequencing the genomes of 1000 actinobacteria strains.</title>
        <authorList>
            <person name="Klenk H.-P."/>
        </authorList>
    </citation>
    <scope>NUCLEOTIDE SEQUENCE [LARGE SCALE GENOMIC DNA]</scope>
    <source>
        <strain evidence="7 8">DSM 18082</strain>
    </source>
</reference>
<evidence type="ECO:0000256" key="4">
    <source>
        <dbReference type="ARBA" id="ARBA00023136"/>
    </source>
</evidence>
<accession>A0A542ZJT4</accession>
<keyword evidence="2 5" id="KW-0812">Transmembrane</keyword>
<comment type="subcellular location">
    <subcellularLocation>
        <location evidence="1">Cell membrane</location>
        <topology evidence="1">Multi-pass membrane protein</topology>
    </subcellularLocation>
</comment>
<organism evidence="7 8">
    <name type="scientific">Oryzihumus leptocrescens</name>
    <dbReference type="NCBI Taxonomy" id="297536"/>
    <lineage>
        <taxon>Bacteria</taxon>
        <taxon>Bacillati</taxon>
        <taxon>Actinomycetota</taxon>
        <taxon>Actinomycetes</taxon>
        <taxon>Micrococcales</taxon>
        <taxon>Intrasporangiaceae</taxon>
        <taxon>Oryzihumus</taxon>
    </lineage>
</organism>
<dbReference type="Gene3D" id="1.20.1250.20">
    <property type="entry name" value="MFS general substrate transporter like domains"/>
    <property type="match status" value="2"/>
</dbReference>
<dbReference type="PANTHER" id="PTHR23527:SF1">
    <property type="entry name" value="BLL3282 PROTEIN"/>
    <property type="match status" value="1"/>
</dbReference>
<dbReference type="GO" id="GO:0005886">
    <property type="term" value="C:plasma membrane"/>
    <property type="evidence" value="ECO:0007669"/>
    <property type="project" value="UniProtKB-SubCell"/>
</dbReference>
<protein>
    <submittedName>
        <fullName evidence="7">Sugar phosphate permease</fullName>
    </submittedName>
</protein>
<dbReference type="AlphaFoldDB" id="A0A542ZJT4"/>
<keyword evidence="4 5" id="KW-0472">Membrane</keyword>